<dbReference type="Pfam" id="PF03366">
    <property type="entry name" value="YEATS"/>
    <property type="match status" value="1"/>
</dbReference>
<feature type="compositionally biased region" description="Low complexity" evidence="3">
    <location>
        <begin position="255"/>
        <end position="287"/>
    </location>
</feature>
<evidence type="ECO:0000256" key="1">
    <source>
        <dbReference type="ARBA" id="ARBA00023242"/>
    </source>
</evidence>
<dbReference type="EMBL" id="JAWZYT010000826">
    <property type="protein sequence ID" value="KAK4318508.1"/>
    <property type="molecule type" value="Genomic_DNA"/>
</dbReference>
<name>A0AAE1Q220_9EUCA</name>
<feature type="compositionally biased region" description="Low complexity" evidence="3">
    <location>
        <begin position="190"/>
        <end position="215"/>
    </location>
</feature>
<feature type="compositionally biased region" description="Basic and acidic residues" evidence="3">
    <location>
        <begin position="218"/>
        <end position="240"/>
    </location>
</feature>
<proteinExistence type="predicted"/>
<evidence type="ECO:0000313" key="5">
    <source>
        <dbReference type="EMBL" id="KAK4318508.1"/>
    </source>
</evidence>
<feature type="region of interest" description="Disordered" evidence="3">
    <location>
        <begin position="142"/>
        <end position="298"/>
    </location>
</feature>
<organism evidence="5 6">
    <name type="scientific">Petrolisthes manimaculis</name>
    <dbReference type="NCBI Taxonomy" id="1843537"/>
    <lineage>
        <taxon>Eukaryota</taxon>
        <taxon>Metazoa</taxon>
        <taxon>Ecdysozoa</taxon>
        <taxon>Arthropoda</taxon>
        <taxon>Crustacea</taxon>
        <taxon>Multicrustacea</taxon>
        <taxon>Malacostraca</taxon>
        <taxon>Eumalacostraca</taxon>
        <taxon>Eucarida</taxon>
        <taxon>Decapoda</taxon>
        <taxon>Pleocyemata</taxon>
        <taxon>Anomura</taxon>
        <taxon>Galatheoidea</taxon>
        <taxon>Porcellanidae</taxon>
        <taxon>Petrolisthes</taxon>
    </lineage>
</organism>
<evidence type="ECO:0000313" key="6">
    <source>
        <dbReference type="Proteomes" id="UP001292094"/>
    </source>
</evidence>
<keyword evidence="6" id="KW-1185">Reference proteome</keyword>
<dbReference type="InterPro" id="IPR055129">
    <property type="entry name" value="YEATS_dom"/>
</dbReference>
<reference evidence="5" key="1">
    <citation type="submission" date="2023-11" db="EMBL/GenBank/DDBJ databases">
        <title>Genome assemblies of two species of porcelain crab, Petrolisthes cinctipes and Petrolisthes manimaculis (Anomura: Porcellanidae).</title>
        <authorList>
            <person name="Angst P."/>
        </authorList>
    </citation>
    <scope>NUCLEOTIDE SEQUENCE</scope>
    <source>
        <strain evidence="5">PB745_02</strain>
        <tissue evidence="5">Gill</tissue>
    </source>
</reference>
<dbReference type="PROSITE" id="PS51037">
    <property type="entry name" value="YEATS"/>
    <property type="match status" value="1"/>
</dbReference>
<evidence type="ECO:0000259" key="4">
    <source>
        <dbReference type="PROSITE" id="PS51037"/>
    </source>
</evidence>
<comment type="caution">
    <text evidence="5">The sequence shown here is derived from an EMBL/GenBank/DDBJ whole genome shotgun (WGS) entry which is preliminary data.</text>
</comment>
<protein>
    <recommendedName>
        <fullName evidence="4">YEATS domain-containing protein</fullName>
    </recommendedName>
</protein>
<dbReference type="Gene3D" id="2.60.40.1970">
    <property type="entry name" value="YEATS domain"/>
    <property type="match status" value="1"/>
</dbReference>
<dbReference type="InterPro" id="IPR038704">
    <property type="entry name" value="YEAST_sf"/>
</dbReference>
<dbReference type="GO" id="GO:0008023">
    <property type="term" value="C:transcription elongation factor complex"/>
    <property type="evidence" value="ECO:0007669"/>
    <property type="project" value="TreeGrafter"/>
</dbReference>
<dbReference type="InterPro" id="IPR052790">
    <property type="entry name" value="YEATS_domain"/>
</dbReference>
<dbReference type="GO" id="GO:0045893">
    <property type="term" value="P:positive regulation of DNA-templated transcription"/>
    <property type="evidence" value="ECO:0007669"/>
    <property type="project" value="TreeGrafter"/>
</dbReference>
<keyword evidence="1 2" id="KW-0539">Nucleus</keyword>
<sequence>MSAKNVVVSLEFGHRATVRKQRVHTDMYTHDWEVYIHGISGSRIEAFIEKVIFTLHKSFPKPRRVVKLPPYRVCEKGYGSFTLSVEIYFRTTNPNDTRKTQIEYDLFLQNINCPPINNKRLEKFTFLKPSEEFKRLLLQGGGVVTGQEDGGGGGGGGSGGGSSDKGASVSESSTGGGRGGGGGGGGPSGGSSTSRPSSGAKIKPQQQQQQQQQQQTTRNEERKYKNKDHQTTKPKPDTNRISDQFSALFGEPIKKNSNNNNNKTTTTTTTTKQQQQQKSGSSSSSGSMGAVVRVRPLL</sequence>
<dbReference type="PANTHER" id="PTHR47827:SF3">
    <property type="entry name" value="AF-9 ANC1 HOMOLOGY DOMAIN-CONTAINING PROTEIN"/>
    <property type="match status" value="1"/>
</dbReference>
<gene>
    <name evidence="5" type="ORF">Pmani_010495</name>
</gene>
<feature type="compositionally biased region" description="Low complexity" evidence="3">
    <location>
        <begin position="164"/>
        <end position="173"/>
    </location>
</feature>
<dbReference type="Proteomes" id="UP001292094">
    <property type="component" value="Unassembled WGS sequence"/>
</dbReference>
<dbReference type="GO" id="GO:0003682">
    <property type="term" value="F:chromatin binding"/>
    <property type="evidence" value="ECO:0007669"/>
    <property type="project" value="TreeGrafter"/>
</dbReference>
<evidence type="ECO:0000256" key="2">
    <source>
        <dbReference type="PROSITE-ProRule" id="PRU00376"/>
    </source>
</evidence>
<dbReference type="CDD" id="cd16906">
    <property type="entry name" value="YEATS_AF-9_like"/>
    <property type="match status" value="1"/>
</dbReference>
<feature type="domain" description="YEATS" evidence="4">
    <location>
        <begin position="1"/>
        <end position="140"/>
    </location>
</feature>
<accession>A0AAE1Q220</accession>
<feature type="compositionally biased region" description="Gly residues" evidence="3">
    <location>
        <begin position="142"/>
        <end position="163"/>
    </location>
</feature>
<dbReference type="PANTHER" id="PTHR47827">
    <property type="entry name" value="AHD DOMAIN-CONTAINING PROTEIN"/>
    <property type="match status" value="1"/>
</dbReference>
<evidence type="ECO:0000256" key="3">
    <source>
        <dbReference type="SAM" id="MobiDB-lite"/>
    </source>
</evidence>
<comment type="subcellular location">
    <subcellularLocation>
        <location evidence="2">Nucleus</location>
    </subcellularLocation>
</comment>
<dbReference type="AlphaFoldDB" id="A0AAE1Q220"/>
<feature type="compositionally biased region" description="Gly residues" evidence="3">
    <location>
        <begin position="174"/>
        <end position="189"/>
    </location>
</feature>